<keyword evidence="2" id="KW-0479">Metal-binding</keyword>
<comment type="caution">
    <text evidence="10">The sequence shown here is derived from an EMBL/GenBank/DDBJ whole genome shotgun (WGS) entry which is preliminary data.</text>
</comment>
<keyword evidence="6" id="KW-0804">Transcription</keyword>
<evidence type="ECO:0000256" key="3">
    <source>
        <dbReference type="ARBA" id="ARBA00022833"/>
    </source>
</evidence>
<dbReference type="SMART" id="SM00906">
    <property type="entry name" value="Fungal_trans"/>
    <property type="match status" value="1"/>
</dbReference>
<feature type="domain" description="Zn(2)-C6 fungal-type" evidence="9">
    <location>
        <begin position="47"/>
        <end position="76"/>
    </location>
</feature>
<dbReference type="GO" id="GO:0006351">
    <property type="term" value="P:DNA-templated transcription"/>
    <property type="evidence" value="ECO:0007669"/>
    <property type="project" value="InterPro"/>
</dbReference>
<dbReference type="PROSITE" id="PS00463">
    <property type="entry name" value="ZN2_CY6_FUNGAL_1"/>
    <property type="match status" value="1"/>
</dbReference>
<evidence type="ECO:0000256" key="2">
    <source>
        <dbReference type="ARBA" id="ARBA00022723"/>
    </source>
</evidence>
<dbReference type="InParanoid" id="A0A1Y2FG67"/>
<dbReference type="Pfam" id="PF04082">
    <property type="entry name" value="Fungal_trans"/>
    <property type="match status" value="1"/>
</dbReference>
<evidence type="ECO:0000256" key="6">
    <source>
        <dbReference type="ARBA" id="ARBA00023163"/>
    </source>
</evidence>
<dbReference type="Proteomes" id="UP000193467">
    <property type="component" value="Unassembled WGS sequence"/>
</dbReference>
<feature type="region of interest" description="Disordered" evidence="8">
    <location>
        <begin position="80"/>
        <end position="103"/>
    </location>
</feature>
<feature type="compositionally biased region" description="Low complexity" evidence="8">
    <location>
        <begin position="173"/>
        <end position="189"/>
    </location>
</feature>
<dbReference type="CDD" id="cd12148">
    <property type="entry name" value="fungal_TF_MHR"/>
    <property type="match status" value="1"/>
</dbReference>
<dbReference type="OrthoDB" id="3364175at2759"/>
<keyword evidence="11" id="KW-1185">Reference proteome</keyword>
<dbReference type="GO" id="GO:0008270">
    <property type="term" value="F:zinc ion binding"/>
    <property type="evidence" value="ECO:0007669"/>
    <property type="project" value="InterPro"/>
</dbReference>
<dbReference type="GO" id="GO:0043565">
    <property type="term" value="F:sequence-specific DNA binding"/>
    <property type="evidence" value="ECO:0007669"/>
    <property type="project" value="TreeGrafter"/>
</dbReference>
<sequence length="806" mass="88511">MSPSASGSNSGDIAITPSAPIPIPSAEGSGQDTTSDKKEKVKRGSHACVRCKVRKQRCIPVVGAACENCQSVNAECVPSPRVEKRKRASIANPNDPKRRAGYEAPYPAWPHPPPFGAYPYDPSVAGMHHPEMPYMPPYPAYPPMPPSWMQQGRQPSAEPGYPLAFQRPPPPATAAQSQSDPQPQQDSQPGSHSETTSMTELREKLSPQDTDQDHSRSETMSQSSDGEDGEEDSDEQRLSNDAARGVAFLSINALGSPVYVGPSSGFSWARLILGGIATGDRAPEARHNLSSTPRNETFGPQSFTTPMLPNDALKDVPQEVSEAILQKCFQHLQPRYPFLDWIWVHSLWERRDEILREAATPGASKEACTGAFFIWVLFAIGARLCQKLAIPSLATPEAYYQKGMQHLEVIVGLHDLKNVQALMLMVMYSFRAADAPSVWFIVGIVVRLCVSLGLHRELRGVRAQRVSLYMLQLRKRIFWTAYTLDRMMAMSLGRPTGISDRDIDIGLPFNVDCVDLNPTAPLDDSITTSSTSSNRLIELKRIESRIQKHAYRVDRPTIEPPDELLKAIADWEARIPAEAALATCHRVPLVSRDHFLLRGAEARMYLLRPLTVNHDADPKYVALLAQSAAEACLMHKRLHQSPASVISLESLRSIFLSGLTLLHAVRVNRHSITASMLQKAIRATSNTMFAYTQHFRTAQSFHDAFEDLSQAVLEYIEGPSPVAPAAPLPALVDSLVANSDTWRDLTADMPSMMNVGTQDDYVSLLQSLGVPVDDLISGNEGLGFGSYSNMFTTGAANGSDPWGFGL</sequence>
<comment type="subcellular location">
    <subcellularLocation>
        <location evidence="1">Nucleus</location>
    </subcellularLocation>
</comment>
<evidence type="ECO:0000256" key="8">
    <source>
        <dbReference type="SAM" id="MobiDB-lite"/>
    </source>
</evidence>
<feature type="compositionally biased region" description="Polar residues" evidence="8">
    <location>
        <begin position="190"/>
        <end position="199"/>
    </location>
</feature>
<keyword evidence="4" id="KW-0805">Transcription regulation</keyword>
<dbReference type="GO" id="GO:0000981">
    <property type="term" value="F:DNA-binding transcription factor activity, RNA polymerase II-specific"/>
    <property type="evidence" value="ECO:0007669"/>
    <property type="project" value="InterPro"/>
</dbReference>
<dbReference type="PANTHER" id="PTHR47782:SF12">
    <property type="entry name" value="ZN(II)2CYS6 TRANSCRIPTION FACTOR (EUROFUNG)"/>
    <property type="match status" value="1"/>
</dbReference>
<dbReference type="SMART" id="SM00066">
    <property type="entry name" value="GAL4"/>
    <property type="match status" value="1"/>
</dbReference>
<dbReference type="InterPro" id="IPR036864">
    <property type="entry name" value="Zn2-C6_fun-type_DNA-bd_sf"/>
</dbReference>
<protein>
    <submittedName>
        <fullName evidence="10">Fungal-specific transcription factor domain-domain-containing protein</fullName>
    </submittedName>
</protein>
<dbReference type="AlphaFoldDB" id="A0A1Y2FG67"/>
<organism evidence="10 11">
    <name type="scientific">Leucosporidium creatinivorum</name>
    <dbReference type="NCBI Taxonomy" id="106004"/>
    <lineage>
        <taxon>Eukaryota</taxon>
        <taxon>Fungi</taxon>
        <taxon>Dikarya</taxon>
        <taxon>Basidiomycota</taxon>
        <taxon>Pucciniomycotina</taxon>
        <taxon>Microbotryomycetes</taxon>
        <taxon>Leucosporidiales</taxon>
        <taxon>Leucosporidium</taxon>
    </lineage>
</organism>
<proteinExistence type="predicted"/>
<feature type="compositionally biased region" description="Acidic residues" evidence="8">
    <location>
        <begin position="225"/>
        <end position="234"/>
    </location>
</feature>
<dbReference type="SUPFAM" id="SSF57701">
    <property type="entry name" value="Zn2/Cys6 DNA-binding domain"/>
    <property type="match status" value="1"/>
</dbReference>
<dbReference type="EMBL" id="MCGR01000020">
    <property type="protein sequence ID" value="ORY82921.1"/>
    <property type="molecule type" value="Genomic_DNA"/>
</dbReference>
<dbReference type="InterPro" id="IPR052202">
    <property type="entry name" value="Yeast_MetPath_Reg"/>
</dbReference>
<evidence type="ECO:0000256" key="5">
    <source>
        <dbReference type="ARBA" id="ARBA00023125"/>
    </source>
</evidence>
<evidence type="ECO:0000256" key="4">
    <source>
        <dbReference type="ARBA" id="ARBA00023015"/>
    </source>
</evidence>
<dbReference type="GO" id="GO:0005634">
    <property type="term" value="C:nucleus"/>
    <property type="evidence" value="ECO:0007669"/>
    <property type="project" value="UniProtKB-SubCell"/>
</dbReference>
<reference evidence="10 11" key="1">
    <citation type="submission" date="2016-07" db="EMBL/GenBank/DDBJ databases">
        <title>Pervasive Adenine N6-methylation of Active Genes in Fungi.</title>
        <authorList>
            <consortium name="DOE Joint Genome Institute"/>
            <person name="Mondo S.J."/>
            <person name="Dannebaum R.O."/>
            <person name="Kuo R.C."/>
            <person name="Labutti K."/>
            <person name="Haridas S."/>
            <person name="Kuo A."/>
            <person name="Salamov A."/>
            <person name="Ahrendt S.R."/>
            <person name="Lipzen A."/>
            <person name="Sullivan W."/>
            <person name="Andreopoulos W.B."/>
            <person name="Clum A."/>
            <person name="Lindquist E."/>
            <person name="Daum C."/>
            <person name="Ramamoorthy G.K."/>
            <person name="Gryganskyi A."/>
            <person name="Culley D."/>
            <person name="Magnuson J.K."/>
            <person name="James T.Y."/>
            <person name="O'Malley M.A."/>
            <person name="Stajich J.E."/>
            <person name="Spatafora J.W."/>
            <person name="Visel A."/>
            <person name="Grigoriev I.V."/>
        </authorList>
    </citation>
    <scope>NUCLEOTIDE SEQUENCE [LARGE SCALE GENOMIC DNA]</scope>
    <source>
        <strain evidence="10 11">62-1032</strain>
    </source>
</reference>
<dbReference type="PANTHER" id="PTHR47782">
    <property type="entry name" value="ZN(II)2CYS6 TRANSCRIPTION FACTOR (EUROFUNG)-RELATED"/>
    <property type="match status" value="1"/>
</dbReference>
<feature type="compositionally biased region" description="Basic and acidic residues" evidence="8">
    <location>
        <begin position="200"/>
        <end position="217"/>
    </location>
</feature>
<name>A0A1Y2FG67_9BASI</name>
<dbReference type="InterPro" id="IPR001138">
    <property type="entry name" value="Zn2Cys6_DnaBD"/>
</dbReference>
<keyword evidence="7" id="KW-0539">Nucleus</keyword>
<evidence type="ECO:0000313" key="10">
    <source>
        <dbReference type="EMBL" id="ORY82921.1"/>
    </source>
</evidence>
<keyword evidence="5" id="KW-0238">DNA-binding</keyword>
<feature type="region of interest" description="Disordered" evidence="8">
    <location>
        <begin position="1"/>
        <end position="46"/>
    </location>
</feature>
<feature type="region of interest" description="Disordered" evidence="8">
    <location>
        <begin position="146"/>
        <end position="238"/>
    </location>
</feature>
<keyword evidence="3" id="KW-0862">Zinc</keyword>
<evidence type="ECO:0000256" key="1">
    <source>
        <dbReference type="ARBA" id="ARBA00004123"/>
    </source>
</evidence>
<evidence type="ECO:0000256" key="7">
    <source>
        <dbReference type="ARBA" id="ARBA00023242"/>
    </source>
</evidence>
<evidence type="ECO:0000313" key="11">
    <source>
        <dbReference type="Proteomes" id="UP000193467"/>
    </source>
</evidence>
<gene>
    <name evidence="10" type="ORF">BCR35DRAFT_303573</name>
</gene>
<dbReference type="InterPro" id="IPR007219">
    <property type="entry name" value="XnlR_reg_dom"/>
</dbReference>
<dbReference type="CDD" id="cd00067">
    <property type="entry name" value="GAL4"/>
    <property type="match status" value="1"/>
</dbReference>
<feature type="compositionally biased region" description="Polar residues" evidence="8">
    <location>
        <begin position="1"/>
        <end position="11"/>
    </location>
</feature>
<dbReference type="GO" id="GO:0045944">
    <property type="term" value="P:positive regulation of transcription by RNA polymerase II"/>
    <property type="evidence" value="ECO:0007669"/>
    <property type="project" value="TreeGrafter"/>
</dbReference>
<evidence type="ECO:0000259" key="9">
    <source>
        <dbReference type="PROSITE" id="PS00463"/>
    </source>
</evidence>
<accession>A0A1Y2FG67</accession>